<sequence length="170" mass="19037">MERSVRLRLDGPQALYIGDCLKREEQAAQLSAGKASLAAYWQQLLAQRLTREGLMLWVPLHIAPHGIALTVEVDLSGGDILDISLALGDFGYTHMARLWAQLYASLAWDVAREILPRSSMLGKDYIDFATIEGRRLFADGMEKRDHEHGIQKRPPCGVREFAVFQKCGEA</sequence>
<dbReference type="Proteomes" id="UP000183843">
    <property type="component" value="Unassembled WGS sequence"/>
</dbReference>
<name>A0A1I0YM24_SELRU</name>
<reference evidence="1 2" key="1">
    <citation type="submission" date="2016-10" db="EMBL/GenBank/DDBJ databases">
        <authorList>
            <person name="de Groot N.N."/>
        </authorList>
    </citation>
    <scope>NUCLEOTIDE SEQUENCE [LARGE SCALE GENOMIC DNA]</scope>
    <source>
        <strain evidence="1 2">L14</strain>
    </source>
</reference>
<dbReference type="EMBL" id="FOJX01000014">
    <property type="protein sequence ID" value="SFB13183.1"/>
    <property type="molecule type" value="Genomic_DNA"/>
</dbReference>
<protein>
    <submittedName>
        <fullName evidence="1">Uncharacterized protein</fullName>
    </submittedName>
</protein>
<dbReference type="AlphaFoldDB" id="A0A1I0YM24"/>
<evidence type="ECO:0000313" key="1">
    <source>
        <dbReference type="EMBL" id="SFB13183.1"/>
    </source>
</evidence>
<accession>A0A1I0YM24</accession>
<gene>
    <name evidence="1" type="ORF">SAMN05216587_11446</name>
</gene>
<evidence type="ECO:0000313" key="2">
    <source>
        <dbReference type="Proteomes" id="UP000183843"/>
    </source>
</evidence>
<dbReference type="RefSeq" id="WP_074817204.1">
    <property type="nucleotide sequence ID" value="NZ_FOJX01000014.1"/>
</dbReference>
<proteinExistence type="predicted"/>
<organism evidence="1 2">
    <name type="scientific">Selenomonas ruminantium</name>
    <dbReference type="NCBI Taxonomy" id="971"/>
    <lineage>
        <taxon>Bacteria</taxon>
        <taxon>Bacillati</taxon>
        <taxon>Bacillota</taxon>
        <taxon>Negativicutes</taxon>
        <taxon>Selenomonadales</taxon>
        <taxon>Selenomonadaceae</taxon>
        <taxon>Selenomonas</taxon>
    </lineage>
</organism>